<name>A0A7D6EE62_9MYCO</name>
<evidence type="ECO:0008006" key="3">
    <source>
        <dbReference type="Google" id="ProtNLM"/>
    </source>
</evidence>
<dbReference type="Proteomes" id="UP000510682">
    <property type="component" value="Chromosome"/>
</dbReference>
<dbReference type="SUPFAM" id="SSF140453">
    <property type="entry name" value="EsxAB dimer-like"/>
    <property type="match status" value="1"/>
</dbReference>
<dbReference type="EMBL" id="CP059165">
    <property type="protein sequence ID" value="QLL10445.1"/>
    <property type="molecule type" value="Genomic_DNA"/>
</dbReference>
<dbReference type="AlphaFoldDB" id="A0A7D6EE62"/>
<evidence type="ECO:0000313" key="1">
    <source>
        <dbReference type="EMBL" id="QLL10445.1"/>
    </source>
</evidence>
<accession>A0A7D6EE62</accession>
<reference evidence="1" key="1">
    <citation type="submission" date="2020-07" db="EMBL/GenBank/DDBJ databases">
        <title>Description of Mycobacterium gordonae subsp. intergordonae subsp.nov. and Mycobacterium gordonae subsp. gordonae subsp. nov.</title>
        <authorList>
            <person name="Huang H."/>
        </authorList>
    </citation>
    <scope>NUCLEOTIDE SEQUENCE [LARGE SCALE GENOMIC DNA]</scope>
    <source>
        <strain evidence="1">24T</strain>
    </source>
</reference>
<protein>
    <recommendedName>
        <fullName evidence="3">WXG100 family type VII secretion target</fullName>
    </recommendedName>
</protein>
<dbReference type="KEGG" id="mgor:H0P51_23315"/>
<proteinExistence type="predicted"/>
<keyword evidence="2" id="KW-1185">Reference proteome</keyword>
<dbReference type="InterPro" id="IPR036689">
    <property type="entry name" value="ESAT-6-like_sf"/>
</dbReference>
<sequence length="97" mass="10131">MRAVPHALAQVGAALADHGQALLDLQQACHRDAEGAQRGWVGSSARALSGFLDGWLAASTDHCGRFDQHCAGMLCTAAVFEEMEQGNAALLAGRSAR</sequence>
<organism evidence="1 2">
    <name type="scientific">Mycobacterium vicinigordonae</name>
    <dbReference type="NCBI Taxonomy" id="1719132"/>
    <lineage>
        <taxon>Bacteria</taxon>
        <taxon>Bacillati</taxon>
        <taxon>Actinomycetota</taxon>
        <taxon>Actinomycetes</taxon>
        <taxon>Mycobacteriales</taxon>
        <taxon>Mycobacteriaceae</taxon>
        <taxon>Mycobacterium</taxon>
    </lineage>
</organism>
<reference evidence="1" key="2">
    <citation type="submission" date="2020-07" db="EMBL/GenBank/DDBJ databases">
        <authorList>
            <person name="Yu X."/>
        </authorList>
    </citation>
    <scope>NUCLEOTIDE SEQUENCE [LARGE SCALE GENOMIC DNA]</scope>
    <source>
        <strain evidence="1">24T</strain>
    </source>
</reference>
<evidence type="ECO:0000313" key="2">
    <source>
        <dbReference type="Proteomes" id="UP000510682"/>
    </source>
</evidence>
<gene>
    <name evidence="1" type="ORF">H0P51_23315</name>
</gene>